<dbReference type="Gramene" id="PSS08040">
    <property type="protein sequence ID" value="PSS08040"/>
    <property type="gene ID" value="CEY00_Acc18401"/>
</dbReference>
<gene>
    <name evidence="1" type="ORF">CEY00_Acc18401</name>
</gene>
<accession>A0A2R6QHF6</accession>
<proteinExistence type="predicted"/>
<keyword evidence="1" id="KW-0808">Transferase</keyword>
<keyword evidence="2" id="KW-1185">Reference proteome</keyword>
<name>A0A2R6QHF6_ACTCC</name>
<organism evidence="1 2">
    <name type="scientific">Actinidia chinensis var. chinensis</name>
    <name type="common">Chinese soft-hair kiwi</name>
    <dbReference type="NCBI Taxonomy" id="1590841"/>
    <lineage>
        <taxon>Eukaryota</taxon>
        <taxon>Viridiplantae</taxon>
        <taxon>Streptophyta</taxon>
        <taxon>Embryophyta</taxon>
        <taxon>Tracheophyta</taxon>
        <taxon>Spermatophyta</taxon>
        <taxon>Magnoliopsida</taxon>
        <taxon>eudicotyledons</taxon>
        <taxon>Gunneridae</taxon>
        <taxon>Pentapetalae</taxon>
        <taxon>asterids</taxon>
        <taxon>Ericales</taxon>
        <taxon>Actinidiaceae</taxon>
        <taxon>Actinidia</taxon>
    </lineage>
</organism>
<dbReference type="InParanoid" id="A0A2R6QHF6"/>
<dbReference type="PANTHER" id="PTHR31099:SF28">
    <property type="entry name" value="F5J5.12"/>
    <property type="match status" value="1"/>
</dbReference>
<comment type="caution">
    <text evidence="1">The sequence shown here is derived from an EMBL/GenBank/DDBJ whole genome shotgun (WGS) entry which is preliminary data.</text>
</comment>
<dbReference type="STRING" id="1590841.A0A2R6QHF6"/>
<dbReference type="EMBL" id="NKQK01000016">
    <property type="protein sequence ID" value="PSS08040.1"/>
    <property type="molecule type" value="Genomic_DNA"/>
</dbReference>
<evidence type="ECO:0000313" key="1">
    <source>
        <dbReference type="EMBL" id="PSS08040.1"/>
    </source>
</evidence>
<dbReference type="OrthoDB" id="1752359at2759"/>
<keyword evidence="1" id="KW-0418">Kinase</keyword>
<reference evidence="1 2" key="1">
    <citation type="submission" date="2017-07" db="EMBL/GenBank/DDBJ databases">
        <title>An improved, manually edited Actinidia chinensis var. chinensis (kiwifruit) genome highlights the challenges associated with draft genomes and gene prediction in plants.</title>
        <authorList>
            <person name="Pilkington S."/>
            <person name="Crowhurst R."/>
            <person name="Hilario E."/>
            <person name="Nardozza S."/>
            <person name="Fraser L."/>
            <person name="Peng Y."/>
            <person name="Gunaseelan K."/>
            <person name="Simpson R."/>
            <person name="Tahir J."/>
            <person name="Deroles S."/>
            <person name="Templeton K."/>
            <person name="Luo Z."/>
            <person name="Davy M."/>
            <person name="Cheng C."/>
            <person name="Mcneilage M."/>
            <person name="Scaglione D."/>
            <person name="Liu Y."/>
            <person name="Zhang Q."/>
            <person name="Datson P."/>
            <person name="De Silva N."/>
            <person name="Gardiner S."/>
            <person name="Bassett H."/>
            <person name="Chagne D."/>
            <person name="Mccallum J."/>
            <person name="Dzierzon H."/>
            <person name="Deng C."/>
            <person name="Wang Y.-Y."/>
            <person name="Barron N."/>
            <person name="Manako K."/>
            <person name="Bowen J."/>
            <person name="Foster T."/>
            <person name="Erridge Z."/>
            <person name="Tiffin H."/>
            <person name="Waite C."/>
            <person name="Davies K."/>
            <person name="Grierson E."/>
            <person name="Laing W."/>
            <person name="Kirk R."/>
            <person name="Chen X."/>
            <person name="Wood M."/>
            <person name="Montefiori M."/>
            <person name="Brummell D."/>
            <person name="Schwinn K."/>
            <person name="Catanach A."/>
            <person name="Fullerton C."/>
            <person name="Li D."/>
            <person name="Meiyalaghan S."/>
            <person name="Nieuwenhuizen N."/>
            <person name="Read N."/>
            <person name="Prakash R."/>
            <person name="Hunter D."/>
            <person name="Zhang H."/>
            <person name="Mckenzie M."/>
            <person name="Knabel M."/>
            <person name="Harris A."/>
            <person name="Allan A."/>
            <person name="Chen A."/>
            <person name="Janssen B."/>
            <person name="Plunkett B."/>
            <person name="Dwamena C."/>
            <person name="Voogd C."/>
            <person name="Leif D."/>
            <person name="Lafferty D."/>
            <person name="Souleyre E."/>
            <person name="Varkonyi-Gasic E."/>
            <person name="Gambi F."/>
            <person name="Hanley J."/>
            <person name="Yao J.-L."/>
            <person name="Cheung J."/>
            <person name="David K."/>
            <person name="Warren B."/>
            <person name="Marsh K."/>
            <person name="Snowden K."/>
            <person name="Lin-Wang K."/>
            <person name="Brian L."/>
            <person name="Martinez-Sanchez M."/>
            <person name="Wang M."/>
            <person name="Ileperuma N."/>
            <person name="Macnee N."/>
            <person name="Campin R."/>
            <person name="Mcatee P."/>
            <person name="Drummond R."/>
            <person name="Espley R."/>
            <person name="Ireland H."/>
            <person name="Wu R."/>
            <person name="Atkinson R."/>
            <person name="Karunairetnam S."/>
            <person name="Bulley S."/>
            <person name="Chunkath S."/>
            <person name="Hanley Z."/>
            <person name="Storey R."/>
            <person name="Thrimawithana A."/>
            <person name="Thomson S."/>
            <person name="David C."/>
            <person name="Testolin R."/>
        </authorList>
    </citation>
    <scope>NUCLEOTIDE SEQUENCE [LARGE SCALE GENOMIC DNA]</scope>
    <source>
        <strain evidence="2">cv. Red5</strain>
        <tissue evidence="1">Young leaf</tissue>
    </source>
</reference>
<reference evidence="2" key="2">
    <citation type="journal article" date="2018" name="BMC Genomics">
        <title>A manually annotated Actinidia chinensis var. chinensis (kiwifruit) genome highlights the challenges associated with draft genomes and gene prediction in plants.</title>
        <authorList>
            <person name="Pilkington S.M."/>
            <person name="Crowhurst R."/>
            <person name="Hilario E."/>
            <person name="Nardozza S."/>
            <person name="Fraser L."/>
            <person name="Peng Y."/>
            <person name="Gunaseelan K."/>
            <person name="Simpson R."/>
            <person name="Tahir J."/>
            <person name="Deroles S.C."/>
            <person name="Templeton K."/>
            <person name="Luo Z."/>
            <person name="Davy M."/>
            <person name="Cheng C."/>
            <person name="McNeilage M."/>
            <person name="Scaglione D."/>
            <person name="Liu Y."/>
            <person name="Zhang Q."/>
            <person name="Datson P."/>
            <person name="De Silva N."/>
            <person name="Gardiner S.E."/>
            <person name="Bassett H."/>
            <person name="Chagne D."/>
            <person name="McCallum J."/>
            <person name="Dzierzon H."/>
            <person name="Deng C."/>
            <person name="Wang Y.Y."/>
            <person name="Barron L."/>
            <person name="Manako K."/>
            <person name="Bowen J."/>
            <person name="Foster T.M."/>
            <person name="Erridge Z.A."/>
            <person name="Tiffin H."/>
            <person name="Waite C.N."/>
            <person name="Davies K.M."/>
            <person name="Grierson E.P."/>
            <person name="Laing W.A."/>
            <person name="Kirk R."/>
            <person name="Chen X."/>
            <person name="Wood M."/>
            <person name="Montefiori M."/>
            <person name="Brummell D.A."/>
            <person name="Schwinn K.E."/>
            <person name="Catanach A."/>
            <person name="Fullerton C."/>
            <person name="Li D."/>
            <person name="Meiyalaghan S."/>
            <person name="Nieuwenhuizen N."/>
            <person name="Read N."/>
            <person name="Prakash R."/>
            <person name="Hunter D."/>
            <person name="Zhang H."/>
            <person name="McKenzie M."/>
            <person name="Knabel M."/>
            <person name="Harris A."/>
            <person name="Allan A.C."/>
            <person name="Gleave A."/>
            <person name="Chen A."/>
            <person name="Janssen B.J."/>
            <person name="Plunkett B."/>
            <person name="Ampomah-Dwamena C."/>
            <person name="Voogd C."/>
            <person name="Leif D."/>
            <person name="Lafferty D."/>
            <person name="Souleyre E.J.F."/>
            <person name="Varkonyi-Gasic E."/>
            <person name="Gambi F."/>
            <person name="Hanley J."/>
            <person name="Yao J.L."/>
            <person name="Cheung J."/>
            <person name="David K.M."/>
            <person name="Warren B."/>
            <person name="Marsh K."/>
            <person name="Snowden K.C."/>
            <person name="Lin-Wang K."/>
            <person name="Brian L."/>
            <person name="Martinez-Sanchez M."/>
            <person name="Wang M."/>
            <person name="Ileperuma N."/>
            <person name="Macnee N."/>
            <person name="Campin R."/>
            <person name="McAtee P."/>
            <person name="Drummond R.S.M."/>
            <person name="Espley R.V."/>
            <person name="Ireland H.S."/>
            <person name="Wu R."/>
            <person name="Atkinson R.G."/>
            <person name="Karunairetnam S."/>
            <person name="Bulley S."/>
            <person name="Chunkath S."/>
            <person name="Hanley Z."/>
            <person name="Storey R."/>
            <person name="Thrimawithana A.H."/>
            <person name="Thomson S."/>
            <person name="David C."/>
            <person name="Testolin R."/>
            <person name="Huang H."/>
            <person name="Hellens R.P."/>
            <person name="Schaffer R.J."/>
        </authorList>
    </citation>
    <scope>NUCLEOTIDE SEQUENCE [LARGE SCALE GENOMIC DNA]</scope>
    <source>
        <strain evidence="2">cv. Red5</strain>
    </source>
</reference>
<dbReference type="Proteomes" id="UP000241394">
    <property type="component" value="Chromosome LG16"/>
</dbReference>
<dbReference type="GO" id="GO:0016301">
    <property type="term" value="F:kinase activity"/>
    <property type="evidence" value="ECO:0007669"/>
    <property type="project" value="UniProtKB-KW"/>
</dbReference>
<evidence type="ECO:0000313" key="2">
    <source>
        <dbReference type="Proteomes" id="UP000241394"/>
    </source>
</evidence>
<sequence>MSYEGGTVNVGVRKERESHINLIHGGSDEIAHLVHRRGGGVRRSNHSGSLGKLSTVHRRCWRHDPFGRGAHLGPISRWRIFPHQLPPTRCAKVKHLVPRANKTIASIHPGEVAFYEAAFHAGLRLPIHPIIRRILYFYNICPSQLVLNAWKSLVRSKKTLLGGYHSNVKGWKKKFFFISGDDWEFSPGLSRDTSVPRVLRSWGTPSKYCNKPPILSSTKCFKSTPKAMVSSGEDNCREKLIGRAAPVASDETMSRRIDLGKPAKMAKGSKVATSISSKVATPKSSKTATLVAKGVVIREKCPKDDVPSILPNKKASMGTPIVAPEEGTSARLGDVLGLNASMLENSALAEKLLEGVIPPFNREEVINN</sequence>
<dbReference type="PANTHER" id="PTHR31099">
    <property type="entry name" value="OS06G0165300 PROTEIN"/>
    <property type="match status" value="1"/>
</dbReference>
<dbReference type="AlphaFoldDB" id="A0A2R6QHF6"/>
<protein>
    <submittedName>
        <fullName evidence="1">MAP/microtubule affinity-regulating kinase</fullName>
    </submittedName>
</protein>